<reference evidence="3" key="1">
    <citation type="journal article" date="2015" name="Genome Announc.">
        <title>Complete Genome Sequence of Herbaspirillum hiltneri N3 (DSM 17495), Isolated from Surface-Sterilized Wheat Roots.</title>
        <authorList>
            <person name="Guizelini D."/>
            <person name="Saizaki P.M."/>
            <person name="Coimbra N.A."/>
            <person name="Weiss V.A."/>
            <person name="Faoro H."/>
            <person name="Sfeir M.Z."/>
            <person name="Baura V.A."/>
            <person name="Monteiro R.A."/>
            <person name="Chubatsu L.S."/>
            <person name="Souza E.M."/>
            <person name="Cruz L.M."/>
            <person name="Pedrosa F.O."/>
            <person name="Raittz R.T."/>
            <person name="Marchaukoski J.N."/>
            <person name="Steffens M.B."/>
        </authorList>
    </citation>
    <scope>NUCLEOTIDE SEQUENCE [LARGE SCALE GENOMIC DNA]</scope>
    <source>
        <strain evidence="3">N3</strain>
    </source>
</reference>
<dbReference type="RefSeq" id="WP_053194973.1">
    <property type="nucleotide sequence ID" value="NZ_CP011409.1"/>
</dbReference>
<gene>
    <name evidence="2" type="ORF">F506_01210</name>
</gene>
<dbReference type="CDD" id="cd02440">
    <property type="entry name" value="AdoMet_MTases"/>
    <property type="match status" value="1"/>
</dbReference>
<dbReference type="InterPro" id="IPR013216">
    <property type="entry name" value="Methyltransf_11"/>
</dbReference>
<keyword evidence="2" id="KW-0489">Methyltransferase</keyword>
<dbReference type="PANTHER" id="PTHR43591">
    <property type="entry name" value="METHYLTRANSFERASE"/>
    <property type="match status" value="1"/>
</dbReference>
<proteinExistence type="predicted"/>
<organism evidence="2 3">
    <name type="scientific">Herbaspirillum hiltneri N3</name>
    <dbReference type="NCBI Taxonomy" id="1262470"/>
    <lineage>
        <taxon>Bacteria</taxon>
        <taxon>Pseudomonadati</taxon>
        <taxon>Pseudomonadota</taxon>
        <taxon>Betaproteobacteria</taxon>
        <taxon>Burkholderiales</taxon>
        <taxon>Oxalobacteraceae</taxon>
        <taxon>Herbaspirillum</taxon>
    </lineage>
</organism>
<protein>
    <submittedName>
        <fullName evidence="2">Methylase</fullName>
    </submittedName>
</protein>
<dbReference type="GO" id="GO:0008168">
    <property type="term" value="F:methyltransferase activity"/>
    <property type="evidence" value="ECO:0007669"/>
    <property type="project" value="UniProtKB-KW"/>
</dbReference>
<evidence type="ECO:0000313" key="2">
    <source>
        <dbReference type="EMBL" id="AKZ61471.1"/>
    </source>
</evidence>
<accession>A0ABM5UWE7</accession>
<keyword evidence="2" id="KW-0808">Transferase</keyword>
<dbReference type="Proteomes" id="UP000063429">
    <property type="component" value="Chromosome"/>
</dbReference>
<dbReference type="GO" id="GO:0032259">
    <property type="term" value="P:methylation"/>
    <property type="evidence" value="ECO:0007669"/>
    <property type="project" value="UniProtKB-KW"/>
</dbReference>
<dbReference type="InterPro" id="IPR029063">
    <property type="entry name" value="SAM-dependent_MTases_sf"/>
</dbReference>
<name>A0ABM5UWE7_9BURK</name>
<evidence type="ECO:0000313" key="3">
    <source>
        <dbReference type="Proteomes" id="UP000063429"/>
    </source>
</evidence>
<feature type="domain" description="Methyltransferase type 11" evidence="1">
    <location>
        <begin position="104"/>
        <end position="190"/>
    </location>
</feature>
<dbReference type="Pfam" id="PF08241">
    <property type="entry name" value="Methyltransf_11"/>
    <property type="match status" value="1"/>
</dbReference>
<dbReference type="EMBL" id="CP011409">
    <property type="protein sequence ID" value="AKZ61471.1"/>
    <property type="molecule type" value="Genomic_DNA"/>
</dbReference>
<sequence>MKAALRKILGRCPRLKRVLRKIHDALFAEKSVSSLYEPITGEHADQEANRLRTSWQSELLPSRQRELVDRQLAEYRRGKAVDVFDILVQALQSIYQGSGTRSLLEVGCSSGFYSEVLKIKQLPFNYSGCDYSPAFIDLGKKRHPEISLSVQDATTLSFGNGEFDVVVSGCCLLHIPEFEKAIAETARVAKAFAIFHRTPVVTGLPHQYFRKQAYGVETVEIHFNEAELLELFARYGLELQETFTLSQESDSNIPGACHYNRTYVCRKTRNAA</sequence>
<dbReference type="Gene3D" id="3.40.50.150">
    <property type="entry name" value="Vaccinia Virus protein VP39"/>
    <property type="match status" value="1"/>
</dbReference>
<dbReference type="SUPFAM" id="SSF53335">
    <property type="entry name" value="S-adenosyl-L-methionine-dependent methyltransferases"/>
    <property type="match status" value="1"/>
</dbReference>
<keyword evidence="3" id="KW-1185">Reference proteome</keyword>
<evidence type="ECO:0000259" key="1">
    <source>
        <dbReference type="Pfam" id="PF08241"/>
    </source>
</evidence>